<feature type="transmembrane region" description="Helical" evidence="18">
    <location>
        <begin position="335"/>
        <end position="353"/>
    </location>
</feature>
<evidence type="ECO:0000259" key="19">
    <source>
        <dbReference type="PROSITE" id="PS50846"/>
    </source>
</evidence>
<dbReference type="InterPro" id="IPR006122">
    <property type="entry name" value="HMA_Cu_ion-bd"/>
</dbReference>
<dbReference type="PRINTS" id="PR00119">
    <property type="entry name" value="CATATPASE"/>
</dbReference>
<comment type="similarity">
    <text evidence="2 18">Belongs to the cation transport ATPase (P-type) (TC 3.A.3) family. Type IB subfamily.</text>
</comment>
<dbReference type="NCBIfam" id="TIGR00003">
    <property type="entry name" value="copper ion binding protein"/>
    <property type="match status" value="1"/>
</dbReference>
<dbReference type="GO" id="GO:0005507">
    <property type="term" value="F:copper ion binding"/>
    <property type="evidence" value="ECO:0007669"/>
    <property type="project" value="InterPro"/>
</dbReference>
<gene>
    <name evidence="20" type="ORF">HG536_0A06580</name>
</gene>
<feature type="transmembrane region" description="Helical" evidence="18">
    <location>
        <begin position="891"/>
        <end position="914"/>
    </location>
</feature>
<name>A0A7G3ZBF7_9SACH</name>
<feature type="domain" description="HMA" evidence="19">
    <location>
        <begin position="2"/>
        <end position="68"/>
    </location>
</feature>
<feature type="domain" description="HMA" evidence="19">
    <location>
        <begin position="82"/>
        <end position="148"/>
    </location>
</feature>
<dbReference type="PRINTS" id="PR00943">
    <property type="entry name" value="CUATPASE"/>
</dbReference>
<organism evidence="20 21">
    <name type="scientific">Torulaspora globosa</name>
    <dbReference type="NCBI Taxonomy" id="48254"/>
    <lineage>
        <taxon>Eukaryota</taxon>
        <taxon>Fungi</taxon>
        <taxon>Dikarya</taxon>
        <taxon>Ascomycota</taxon>
        <taxon>Saccharomycotina</taxon>
        <taxon>Saccharomycetes</taxon>
        <taxon>Saccharomycetales</taxon>
        <taxon>Saccharomycetaceae</taxon>
        <taxon>Torulaspora</taxon>
    </lineage>
</organism>
<dbReference type="GO" id="GO:0012505">
    <property type="term" value="C:endomembrane system"/>
    <property type="evidence" value="ECO:0007669"/>
    <property type="project" value="UniProtKB-SubCell"/>
</dbReference>
<dbReference type="EC" id="7.2.2.8" evidence="3"/>
<evidence type="ECO:0000256" key="1">
    <source>
        <dbReference type="ARBA" id="ARBA00004127"/>
    </source>
</evidence>
<dbReference type="SUPFAM" id="SSF81653">
    <property type="entry name" value="Calcium ATPase, transduction domain A"/>
    <property type="match status" value="1"/>
</dbReference>
<dbReference type="SUPFAM" id="SSF81665">
    <property type="entry name" value="Calcium ATPase, transmembrane domain M"/>
    <property type="match status" value="1"/>
</dbReference>
<keyword evidence="13 18" id="KW-1133">Transmembrane helix</keyword>
<evidence type="ECO:0000256" key="18">
    <source>
        <dbReference type="RuleBase" id="RU362081"/>
    </source>
</evidence>
<evidence type="ECO:0000256" key="8">
    <source>
        <dbReference type="ARBA" id="ARBA00022741"/>
    </source>
</evidence>
<dbReference type="Gene3D" id="3.40.50.1000">
    <property type="entry name" value="HAD superfamily/HAD-like"/>
    <property type="match status" value="1"/>
</dbReference>
<dbReference type="FunFam" id="3.30.70.100:FF:000043">
    <property type="entry name" value="Copper-transporting ATPase 2"/>
    <property type="match status" value="1"/>
</dbReference>
<keyword evidence="8 18" id="KW-0547">Nucleotide-binding</keyword>
<evidence type="ECO:0000256" key="9">
    <source>
        <dbReference type="ARBA" id="ARBA00022796"/>
    </source>
</evidence>
<keyword evidence="7" id="KW-0677">Repeat</keyword>
<keyword evidence="16 18" id="KW-0472">Membrane</keyword>
<dbReference type="GO" id="GO:0030003">
    <property type="term" value="P:intracellular monoatomic cation homeostasis"/>
    <property type="evidence" value="ECO:0007669"/>
    <property type="project" value="UniProtKB-ARBA"/>
</dbReference>
<evidence type="ECO:0000256" key="15">
    <source>
        <dbReference type="ARBA" id="ARBA00023065"/>
    </source>
</evidence>
<proteinExistence type="inferred from homology"/>
<evidence type="ECO:0000256" key="14">
    <source>
        <dbReference type="ARBA" id="ARBA00023008"/>
    </source>
</evidence>
<dbReference type="InterPro" id="IPR023298">
    <property type="entry name" value="ATPase_P-typ_TM_dom_sf"/>
</dbReference>
<evidence type="ECO:0000313" key="21">
    <source>
        <dbReference type="Proteomes" id="UP000515788"/>
    </source>
</evidence>
<dbReference type="GO" id="GO:0016020">
    <property type="term" value="C:membrane"/>
    <property type="evidence" value="ECO:0007669"/>
    <property type="project" value="UniProtKB-SubCell"/>
</dbReference>
<dbReference type="Pfam" id="PF00702">
    <property type="entry name" value="Hydrolase"/>
    <property type="match status" value="1"/>
</dbReference>
<dbReference type="InterPro" id="IPR001757">
    <property type="entry name" value="P_typ_ATPase"/>
</dbReference>
<dbReference type="CDD" id="cd02094">
    <property type="entry name" value="P-type_ATPase_Cu-like"/>
    <property type="match status" value="1"/>
</dbReference>
<feature type="transmembrane region" description="Helical" evidence="18">
    <location>
        <begin position="259"/>
        <end position="281"/>
    </location>
</feature>
<dbReference type="GO" id="GO:0043682">
    <property type="term" value="F:P-type divalent copper transporter activity"/>
    <property type="evidence" value="ECO:0007669"/>
    <property type="project" value="TreeGrafter"/>
</dbReference>
<dbReference type="InterPro" id="IPR059000">
    <property type="entry name" value="ATPase_P-type_domA"/>
</dbReference>
<dbReference type="OrthoDB" id="432719at2759"/>
<dbReference type="InterPro" id="IPR006121">
    <property type="entry name" value="HMA_dom"/>
</dbReference>
<dbReference type="Gene3D" id="3.30.70.100">
    <property type="match status" value="2"/>
</dbReference>
<dbReference type="InterPro" id="IPR017969">
    <property type="entry name" value="Heavy-metal-associated_CS"/>
</dbReference>
<evidence type="ECO:0000256" key="10">
    <source>
        <dbReference type="ARBA" id="ARBA00022840"/>
    </source>
</evidence>
<evidence type="ECO:0000256" key="5">
    <source>
        <dbReference type="ARBA" id="ARBA00022692"/>
    </source>
</evidence>
<keyword evidence="14" id="KW-0186">Copper</keyword>
<dbReference type="RefSeq" id="XP_037137518.1">
    <property type="nucleotide sequence ID" value="XM_037281623.1"/>
</dbReference>
<evidence type="ECO:0000256" key="12">
    <source>
        <dbReference type="ARBA" id="ARBA00022967"/>
    </source>
</evidence>
<dbReference type="Gene3D" id="2.70.150.10">
    <property type="entry name" value="Calcium-transporting ATPase, cytoplasmic transduction domain A"/>
    <property type="match status" value="1"/>
</dbReference>
<dbReference type="GO" id="GO:0005524">
    <property type="term" value="F:ATP binding"/>
    <property type="evidence" value="ECO:0007669"/>
    <property type="project" value="UniProtKB-UniRule"/>
</dbReference>
<dbReference type="InterPro" id="IPR036163">
    <property type="entry name" value="HMA_dom_sf"/>
</dbReference>
<sequence length="989" mass="106876">MREAVFTVGGMSCSACVNTITSQTVSVTGVQDCKVSLMTSECFVRYDSSECSLDELKETVEDCGFDCELVRDSEVPNSGLLKQGLLTVSGMTCGACVATVTKQVEGLAGVYGAVTALLTEECRVDFDASRVSMEEIREAIEDCGFDARIVSVVDSEPQANCKSIVFKVFPVSADADPAQDAERFSSLVGAGIISAERDGDCLLTICYDRNDVGIREVVDRISALGYEVVVASTLDNNAQIKLLSKVQEIHFWTSACLRACFFAVTTMVLYMGLPMLIPGLVKSNSFPYSATPVRGFYYRDLIGFVAATYVQFFVGRFFYTAFWTSLKHRSGTMDTLVCISTSCAYFFSVYSIIHNIVRPRANGKLPNVIFDTSVMLIAFITLGKLLETKAKSATSTALSKLISLTPSSCTILQDGDSESLLDIPIDLLEVGDTVEVKPGMRIPADGVVLRGETEVDESLMTGESLHVHKKEGSLVIAGSVNGPGHFYFRATGVGDESKLSAIIRTMKKAQLIKAPIQRYADFVASVFVPSILALALITFFVWIILCKALNIANLQNSENGVFYECLQKAISVVIVACPCALGLAAPTAIMVGTGVGAQNQVLIKGGEVLEKFNSVGAFIFDKTGTLTTGQMKVERFLPNGSFENGDGLLACIRASEAISEHPVARAIVQYCDELLSGKSVTAKALKGEIHMGQGLSCECELDGTTYKLKIGSRSLMPSGFQNSSNSATENRHGFTLCYVSVNDVVVGKFELVDDIKKDASNTIEYLTQRGFSIYLVTGDNASSALKVAQAVGIDMNNIFSEVPPNGKSDVVKQLRDELNQGVVFVGDGINDSPALVTSDVGISISTGTDIAMEAADVVVLCDTEAKNASLKGLVDALDISQQTFRRVKLNLFWALCYNTFMIPIAMGVLTPWHISLHPMAAGLSMALSSVSVVMSSLALKRWKPVDFNTVDNSRSYKPSSSWLSRFMRRNNTPTAEDIELQTDLLQQRN</sequence>
<dbReference type="PROSITE" id="PS00154">
    <property type="entry name" value="ATPASE_E1_E2"/>
    <property type="match status" value="1"/>
</dbReference>
<keyword evidence="12" id="KW-1278">Translocase</keyword>
<keyword evidence="10 18" id="KW-0067">ATP-binding</keyword>
<accession>A0A7G3ZBF7</accession>
<dbReference type="GO" id="GO:0140581">
    <property type="term" value="F:P-type monovalent copper transporter activity"/>
    <property type="evidence" value="ECO:0007669"/>
    <property type="project" value="UniProtKB-EC"/>
</dbReference>
<dbReference type="InterPro" id="IPR036412">
    <property type="entry name" value="HAD-like_sf"/>
</dbReference>
<dbReference type="SFLD" id="SFLDG00002">
    <property type="entry name" value="C1.7:_P-type_atpase_like"/>
    <property type="match status" value="1"/>
</dbReference>
<dbReference type="NCBIfam" id="TIGR01525">
    <property type="entry name" value="ATPase-IB_hvy"/>
    <property type="match status" value="1"/>
</dbReference>
<evidence type="ECO:0000256" key="7">
    <source>
        <dbReference type="ARBA" id="ARBA00022737"/>
    </source>
</evidence>
<dbReference type="EMBL" id="CP059246">
    <property type="protein sequence ID" value="QLL30843.1"/>
    <property type="molecule type" value="Genomic_DNA"/>
</dbReference>
<evidence type="ECO:0000256" key="3">
    <source>
        <dbReference type="ARBA" id="ARBA00012517"/>
    </source>
</evidence>
<comment type="subcellular location">
    <subcellularLocation>
        <location evidence="1">Endomembrane system</location>
        <topology evidence="1">Multi-pass membrane protein</topology>
    </subcellularLocation>
    <subcellularLocation>
        <location evidence="18">Membrane</location>
    </subcellularLocation>
</comment>
<feature type="transmembrane region" description="Helical" evidence="18">
    <location>
        <begin position="301"/>
        <end position="323"/>
    </location>
</feature>
<keyword evidence="5 18" id="KW-0812">Transmembrane</keyword>
<dbReference type="PROSITE" id="PS50846">
    <property type="entry name" value="HMA_2"/>
    <property type="match status" value="2"/>
</dbReference>
<dbReference type="KEGG" id="tgb:HG536_0A06580"/>
<evidence type="ECO:0000256" key="17">
    <source>
        <dbReference type="ARBA" id="ARBA00080126"/>
    </source>
</evidence>
<dbReference type="SUPFAM" id="SSF56784">
    <property type="entry name" value="HAD-like"/>
    <property type="match status" value="1"/>
</dbReference>
<dbReference type="NCBIfam" id="TIGR01494">
    <property type="entry name" value="ATPase_P-type"/>
    <property type="match status" value="1"/>
</dbReference>
<dbReference type="InterPro" id="IPR023214">
    <property type="entry name" value="HAD_sf"/>
</dbReference>
<dbReference type="Pfam" id="PF00122">
    <property type="entry name" value="E1-E2_ATPase"/>
    <property type="match status" value="1"/>
</dbReference>
<feature type="transmembrane region" description="Helical" evidence="18">
    <location>
        <begin position="522"/>
        <end position="545"/>
    </location>
</feature>
<dbReference type="SUPFAM" id="SSF55008">
    <property type="entry name" value="HMA, heavy metal-associated domain"/>
    <property type="match status" value="2"/>
</dbReference>
<feature type="transmembrane region" description="Helical" evidence="18">
    <location>
        <begin position="365"/>
        <end position="386"/>
    </location>
</feature>
<dbReference type="GeneID" id="59323940"/>
<evidence type="ECO:0000256" key="13">
    <source>
        <dbReference type="ARBA" id="ARBA00022989"/>
    </source>
</evidence>
<keyword evidence="15" id="KW-0406">Ion transport</keyword>
<keyword evidence="4" id="KW-0813">Transport</keyword>
<feature type="transmembrane region" description="Helical" evidence="18">
    <location>
        <begin position="920"/>
        <end position="939"/>
    </location>
</feature>
<dbReference type="AlphaFoldDB" id="A0A7G3ZBF7"/>
<dbReference type="InterPro" id="IPR023299">
    <property type="entry name" value="ATPase_P-typ_cyto_dom_N"/>
</dbReference>
<keyword evidence="9" id="KW-0187">Copper transport</keyword>
<dbReference type="PANTHER" id="PTHR43520:SF8">
    <property type="entry name" value="P-TYPE CU(+) TRANSPORTER"/>
    <property type="match status" value="1"/>
</dbReference>
<evidence type="ECO:0000256" key="6">
    <source>
        <dbReference type="ARBA" id="ARBA00022723"/>
    </source>
</evidence>
<dbReference type="PANTHER" id="PTHR43520">
    <property type="entry name" value="ATP7, ISOFORM B"/>
    <property type="match status" value="1"/>
</dbReference>
<dbReference type="Gene3D" id="3.40.1110.10">
    <property type="entry name" value="Calcium-transporting ATPase, cytoplasmic domain N"/>
    <property type="match status" value="1"/>
</dbReference>
<reference evidence="20 21" key="1">
    <citation type="submission" date="2020-06" db="EMBL/GenBank/DDBJ databases">
        <title>The yeast mating-type switching endonuclease HO is a domesticated member of an unorthodox homing genetic element family.</title>
        <authorList>
            <person name="Coughlan A.Y."/>
            <person name="Lombardi L."/>
            <person name="Braun-Galleani S."/>
            <person name="Martos A.R."/>
            <person name="Galeote V."/>
            <person name="Bigey F."/>
            <person name="Dequin S."/>
            <person name="Byrne K.P."/>
            <person name="Wolfe K.H."/>
        </authorList>
    </citation>
    <scope>NUCLEOTIDE SEQUENCE [LARGE SCALE GENOMIC DNA]</scope>
    <source>
        <strain evidence="20 21">CBS764</strain>
    </source>
</reference>
<dbReference type="GO" id="GO:0016887">
    <property type="term" value="F:ATP hydrolysis activity"/>
    <property type="evidence" value="ECO:0007669"/>
    <property type="project" value="InterPro"/>
</dbReference>
<evidence type="ECO:0000313" key="20">
    <source>
        <dbReference type="EMBL" id="QLL30843.1"/>
    </source>
</evidence>
<dbReference type="Pfam" id="PF00403">
    <property type="entry name" value="HMA"/>
    <property type="match status" value="2"/>
</dbReference>
<dbReference type="Proteomes" id="UP000515788">
    <property type="component" value="Chromosome 1"/>
</dbReference>
<dbReference type="GO" id="GO:0055070">
    <property type="term" value="P:copper ion homeostasis"/>
    <property type="evidence" value="ECO:0007669"/>
    <property type="project" value="TreeGrafter"/>
</dbReference>
<keyword evidence="21" id="KW-1185">Reference proteome</keyword>
<dbReference type="InterPro" id="IPR027256">
    <property type="entry name" value="P-typ_ATPase_IB"/>
</dbReference>
<keyword evidence="11" id="KW-0460">Magnesium</keyword>
<dbReference type="FunFam" id="2.70.150.10:FF:000002">
    <property type="entry name" value="Copper-transporting ATPase 1, putative"/>
    <property type="match status" value="1"/>
</dbReference>
<dbReference type="CDD" id="cd00371">
    <property type="entry name" value="HMA"/>
    <property type="match status" value="2"/>
</dbReference>
<dbReference type="SFLD" id="SFLDS00003">
    <property type="entry name" value="Haloacid_Dehalogenase"/>
    <property type="match status" value="1"/>
</dbReference>
<feature type="transmembrane region" description="Helical" evidence="18">
    <location>
        <begin position="569"/>
        <end position="591"/>
    </location>
</feature>
<dbReference type="PROSITE" id="PS01047">
    <property type="entry name" value="HMA_1"/>
    <property type="match status" value="1"/>
</dbReference>
<dbReference type="SFLD" id="SFLDF00027">
    <property type="entry name" value="p-type_atpase"/>
    <property type="match status" value="1"/>
</dbReference>
<evidence type="ECO:0000256" key="16">
    <source>
        <dbReference type="ARBA" id="ARBA00023136"/>
    </source>
</evidence>
<dbReference type="InterPro" id="IPR044492">
    <property type="entry name" value="P_typ_ATPase_HD_dom"/>
</dbReference>
<dbReference type="InterPro" id="IPR008250">
    <property type="entry name" value="ATPase_P-typ_transduc_dom_A_sf"/>
</dbReference>
<evidence type="ECO:0000256" key="2">
    <source>
        <dbReference type="ARBA" id="ARBA00006024"/>
    </source>
</evidence>
<evidence type="ECO:0000256" key="4">
    <source>
        <dbReference type="ARBA" id="ARBA00022448"/>
    </source>
</evidence>
<keyword evidence="6 18" id="KW-0479">Metal-binding</keyword>
<dbReference type="InterPro" id="IPR018303">
    <property type="entry name" value="ATPase_P-typ_P_site"/>
</dbReference>
<evidence type="ECO:0000256" key="11">
    <source>
        <dbReference type="ARBA" id="ARBA00022842"/>
    </source>
</evidence>
<dbReference type="FunFam" id="3.30.70.100:FF:000001">
    <property type="entry name" value="ATPase copper transporting beta"/>
    <property type="match status" value="1"/>
</dbReference>
<protein>
    <recommendedName>
        <fullName evidence="3">P-type Cu(+) transporter</fullName>
        <ecNumber evidence="3">7.2.2.8</ecNumber>
    </recommendedName>
    <alternativeName>
        <fullName evidence="17">Cu(2+)-ATPase</fullName>
    </alternativeName>
</protein>